<dbReference type="PANTHER" id="PTHR10374">
    <property type="entry name" value="LACTOYLGLUTATHIONE LYASE GLYOXALASE I"/>
    <property type="match status" value="1"/>
</dbReference>
<evidence type="ECO:0000256" key="4">
    <source>
        <dbReference type="ARBA" id="ARBA00018701"/>
    </source>
</evidence>
<feature type="domain" description="VOC" evidence="12">
    <location>
        <begin position="190"/>
        <end position="348"/>
    </location>
</feature>
<keyword evidence="7 11" id="KW-0456">Lyase</keyword>
<keyword evidence="5 10" id="KW-0479">Metal-binding</keyword>
<evidence type="ECO:0000256" key="9">
    <source>
        <dbReference type="PIRSR" id="PIRSR604361-1"/>
    </source>
</evidence>
<organism evidence="13 14">
    <name type="scientific">Chloropicon roscoffensis</name>
    <dbReference type="NCBI Taxonomy" id="1461544"/>
    <lineage>
        <taxon>Eukaryota</taxon>
        <taxon>Viridiplantae</taxon>
        <taxon>Chlorophyta</taxon>
        <taxon>Chloropicophyceae</taxon>
        <taxon>Chloropicales</taxon>
        <taxon>Chloropicaceae</taxon>
        <taxon>Chloropicon</taxon>
    </lineage>
</organism>
<dbReference type="PROSITE" id="PS00934">
    <property type="entry name" value="GLYOXALASE_I_1"/>
    <property type="match status" value="1"/>
</dbReference>
<feature type="domain" description="VOC" evidence="12">
    <location>
        <begin position="27"/>
        <end position="179"/>
    </location>
</feature>
<dbReference type="EC" id="4.4.1.5" evidence="3 11"/>
<keyword evidence="6 10" id="KW-0862">Zinc</keyword>
<dbReference type="InterPro" id="IPR018146">
    <property type="entry name" value="Glyoxalase_1_CS"/>
</dbReference>
<dbReference type="InterPro" id="IPR004361">
    <property type="entry name" value="Glyoxalase_1"/>
</dbReference>
<evidence type="ECO:0000256" key="6">
    <source>
        <dbReference type="ARBA" id="ARBA00022833"/>
    </source>
</evidence>
<comment type="catalytic activity">
    <reaction evidence="8 11">
        <text>(R)-S-lactoylglutathione = methylglyoxal + glutathione</text>
        <dbReference type="Rhea" id="RHEA:19069"/>
        <dbReference type="ChEBI" id="CHEBI:17158"/>
        <dbReference type="ChEBI" id="CHEBI:57474"/>
        <dbReference type="ChEBI" id="CHEBI:57925"/>
        <dbReference type="EC" id="4.4.1.5"/>
    </reaction>
</comment>
<evidence type="ECO:0000256" key="3">
    <source>
        <dbReference type="ARBA" id="ARBA00012081"/>
    </source>
</evidence>
<dbReference type="Gene3D" id="3.10.180.10">
    <property type="entry name" value="2,3-Dihydroxybiphenyl 1,2-Dioxygenase, domain 1"/>
    <property type="match status" value="2"/>
</dbReference>
<dbReference type="CDD" id="cd07233">
    <property type="entry name" value="GlxI_Zn"/>
    <property type="match status" value="2"/>
</dbReference>
<dbReference type="GO" id="GO:0004462">
    <property type="term" value="F:lactoylglutathione lyase activity"/>
    <property type="evidence" value="ECO:0007669"/>
    <property type="project" value="UniProtKB-UniRule"/>
</dbReference>
<dbReference type="AlphaFoldDB" id="A0AAX4PCT3"/>
<evidence type="ECO:0000259" key="12">
    <source>
        <dbReference type="PROSITE" id="PS51819"/>
    </source>
</evidence>
<evidence type="ECO:0000256" key="2">
    <source>
        <dbReference type="ARBA" id="ARBA00010363"/>
    </source>
</evidence>
<comment type="pathway">
    <text evidence="1 11">Secondary metabolite metabolism; methylglyoxal degradation; (R)-lactate from methylglyoxal: step 1/2.</text>
</comment>
<dbReference type="PROSITE" id="PS51819">
    <property type="entry name" value="VOC"/>
    <property type="match status" value="2"/>
</dbReference>
<feature type="binding site" evidence="10">
    <location>
        <position position="32"/>
    </location>
    <ligand>
        <name>Zn(2+)</name>
        <dbReference type="ChEBI" id="CHEBI:29105"/>
        <note>ligand shared between dimeric partners</note>
    </ligand>
</feature>
<dbReference type="NCBIfam" id="TIGR00068">
    <property type="entry name" value="glyox_I"/>
    <property type="match status" value="2"/>
</dbReference>
<evidence type="ECO:0000313" key="14">
    <source>
        <dbReference type="Proteomes" id="UP001472866"/>
    </source>
</evidence>
<evidence type="ECO:0000256" key="1">
    <source>
        <dbReference type="ARBA" id="ARBA00005008"/>
    </source>
</evidence>
<evidence type="ECO:0000256" key="7">
    <source>
        <dbReference type="ARBA" id="ARBA00023239"/>
    </source>
</evidence>
<comment type="similarity">
    <text evidence="2 11">Belongs to the glyoxalase I family.</text>
</comment>
<gene>
    <name evidence="13" type="ORF">HKI87_08g51650</name>
</gene>
<name>A0AAX4PCT3_9CHLO</name>
<evidence type="ECO:0000256" key="8">
    <source>
        <dbReference type="ARBA" id="ARBA00048273"/>
    </source>
</evidence>
<proteinExistence type="inferred from homology"/>
<protein>
    <recommendedName>
        <fullName evidence="4 11">Lactoylglutathione lyase</fullName>
        <ecNumber evidence="3 11">4.4.1.5</ecNumber>
    </recommendedName>
    <alternativeName>
        <fullName evidence="11">Glyoxalase I</fullName>
    </alternativeName>
</protein>
<dbReference type="GO" id="GO:0046872">
    <property type="term" value="F:metal ion binding"/>
    <property type="evidence" value="ECO:0007669"/>
    <property type="project" value="UniProtKB-UniRule"/>
</dbReference>
<evidence type="ECO:0000256" key="11">
    <source>
        <dbReference type="RuleBase" id="RU361179"/>
    </source>
</evidence>
<accession>A0AAX4PCT3</accession>
<dbReference type="PROSITE" id="PS00935">
    <property type="entry name" value="GLYOXALASE_I_2"/>
    <property type="match status" value="2"/>
</dbReference>
<reference evidence="13 14" key="1">
    <citation type="submission" date="2024-03" db="EMBL/GenBank/DDBJ databases">
        <title>Complete genome sequence of the green alga Chloropicon roscoffensis RCC1871.</title>
        <authorList>
            <person name="Lemieux C."/>
            <person name="Pombert J.-F."/>
            <person name="Otis C."/>
            <person name="Turmel M."/>
        </authorList>
    </citation>
    <scope>NUCLEOTIDE SEQUENCE [LARGE SCALE GENOMIC DNA]</scope>
    <source>
        <strain evidence="13 14">RCC1871</strain>
    </source>
</reference>
<keyword evidence="14" id="KW-1185">Reference proteome</keyword>
<feature type="binding site" evidence="10">
    <location>
        <position position="129"/>
    </location>
    <ligand>
        <name>Zn(2+)</name>
        <dbReference type="ChEBI" id="CHEBI:29105"/>
        <note>ligand shared between dimeric partners</note>
    </ligand>
</feature>
<dbReference type="PANTHER" id="PTHR10374:SF30">
    <property type="entry name" value="LACTOYLGLUTATHIONE LYASE"/>
    <property type="match status" value="1"/>
</dbReference>
<sequence>MPSSTKGMPTAMEMRRELRGAVRPRWRAHWQQTMLRVKDPKKSLQFYQDHLGMTLIDKYKFEKFDFSLYFLASLKPGETYELTPGTKEAHAYLWDCDRVTLELTHNHGTEEEEEFAYHPGNKEKDGFGHIAVAVDDVYEASEDLLAKGVEFKKLPDEGRMKGLAFAYDPDNYWVEIVKREGALDNAPKFALSQTMLRIKDPAASLRFYTELVGMQLVAERHYPKEKGDFSLYFLCNKEDVEGVDLPPSTTPEAMAYIKENLYPKSIPVLELTHNHGTESQDGFRHHSGNEEPNKGFGHIGFLVDDLDSFCDALEQNGVEFKKKPSEGNMKGLAFALDPDGYWVEVIGRGLQVEEC</sequence>
<feature type="active site" description="Proton donor/acceptor" evidence="9">
    <location>
        <position position="175"/>
    </location>
</feature>
<dbReference type="InterPro" id="IPR037523">
    <property type="entry name" value="VOC_core"/>
</dbReference>
<evidence type="ECO:0000256" key="5">
    <source>
        <dbReference type="ARBA" id="ARBA00022723"/>
    </source>
</evidence>
<comment type="cofactor">
    <cofactor evidence="10">
        <name>Zn(2+)</name>
        <dbReference type="ChEBI" id="CHEBI:29105"/>
    </cofactor>
    <text evidence="10">Binds 1 zinc ion per subunit. In the homodimer, two zinc ions are bound between subunits.</text>
</comment>
<feature type="binding site" evidence="10">
    <location>
        <position position="175"/>
    </location>
    <ligand>
        <name>Zn(2+)</name>
        <dbReference type="ChEBI" id="CHEBI:29105"/>
        <note>ligand shared between dimeric partners</note>
    </ligand>
</feature>
<evidence type="ECO:0000313" key="13">
    <source>
        <dbReference type="EMBL" id="WZN63616.1"/>
    </source>
</evidence>
<dbReference type="InterPro" id="IPR004360">
    <property type="entry name" value="Glyas_Fos-R_dOase_dom"/>
</dbReference>
<comment type="function">
    <text evidence="11">Catalyzes the conversion of hemimercaptal, formed from methylglyoxal and glutathione, to S-lactoylglutathione.</text>
</comment>
<dbReference type="Pfam" id="PF00903">
    <property type="entry name" value="Glyoxalase"/>
    <property type="match status" value="2"/>
</dbReference>
<dbReference type="SUPFAM" id="SSF54593">
    <property type="entry name" value="Glyoxalase/Bleomycin resistance protein/Dihydroxybiphenyl dioxygenase"/>
    <property type="match status" value="2"/>
</dbReference>
<dbReference type="InterPro" id="IPR029068">
    <property type="entry name" value="Glyas_Bleomycin-R_OHBP_Dase"/>
</dbReference>
<dbReference type="EMBL" id="CP151508">
    <property type="protein sequence ID" value="WZN63616.1"/>
    <property type="molecule type" value="Genomic_DNA"/>
</dbReference>
<evidence type="ECO:0000256" key="10">
    <source>
        <dbReference type="PIRSR" id="PIRSR604361-3"/>
    </source>
</evidence>
<feature type="binding site" evidence="10">
    <location>
        <position position="102"/>
    </location>
    <ligand>
        <name>Zn(2+)</name>
        <dbReference type="ChEBI" id="CHEBI:29105"/>
        <note>ligand shared between dimeric partners</note>
    </ligand>
</feature>
<dbReference type="Proteomes" id="UP001472866">
    <property type="component" value="Chromosome 08"/>
</dbReference>